<feature type="domain" description="YokE-like PH" evidence="1">
    <location>
        <begin position="97"/>
        <end position="187"/>
    </location>
</feature>
<evidence type="ECO:0000313" key="2">
    <source>
        <dbReference type="EMBL" id="MCY1595271.1"/>
    </source>
</evidence>
<evidence type="ECO:0000313" key="3">
    <source>
        <dbReference type="Proteomes" id="UP001081438"/>
    </source>
</evidence>
<name>A0A9Q4H572_9STAP</name>
<organism evidence="2 3">
    <name type="scientific">Staphylococcus pettenkoferi</name>
    <dbReference type="NCBI Taxonomy" id="170573"/>
    <lineage>
        <taxon>Bacteria</taxon>
        <taxon>Bacillati</taxon>
        <taxon>Bacillota</taxon>
        <taxon>Bacilli</taxon>
        <taxon>Bacillales</taxon>
        <taxon>Staphylococcaceae</taxon>
        <taxon>Staphylococcus</taxon>
    </lineage>
</organism>
<dbReference type="Proteomes" id="UP001081438">
    <property type="component" value="Unassembled WGS sequence"/>
</dbReference>
<proteinExistence type="predicted"/>
<dbReference type="AlphaFoldDB" id="A0A9Q4H572"/>
<dbReference type="InterPro" id="IPR039519">
    <property type="entry name" value="YokE-like_PH"/>
</dbReference>
<comment type="caution">
    <text evidence="2">The sequence shown here is derived from an EMBL/GenBank/DDBJ whole genome shotgun (WGS) entry which is preliminary data.</text>
</comment>
<sequence>MKELPKNRLTFKELWVEVDYLKLLDSTQKKEYKKLSIEEKRERLNSFKNQPQKQINFQKEIQNENTELSKIYKRFNEIGVHDLFGTKKEVKELPLLLKENEKIMYATSGLFEGNTYLIICTDKRLLFLDKGMIYGLKFHEFPFDKINSVSYKKGIMFGQILVYHGSSYITINSILKETVSVMANAIQFQIETHKNKDKNNNQNHNNFSAADELLKYKQLLDAELITQEEFNKKKRELI</sequence>
<dbReference type="Pfam" id="PF14470">
    <property type="entry name" value="bPH_3"/>
    <property type="match status" value="1"/>
</dbReference>
<accession>A0A9Q4H572</accession>
<protein>
    <submittedName>
        <fullName evidence="2">PH domain-containing protein</fullName>
    </submittedName>
</protein>
<dbReference type="Gene3D" id="2.30.29.50">
    <property type="entry name" value="Bacterial Pleckstrin homology domain"/>
    <property type="match status" value="1"/>
</dbReference>
<evidence type="ECO:0000259" key="1">
    <source>
        <dbReference type="Pfam" id="PF14470"/>
    </source>
</evidence>
<gene>
    <name evidence="2" type="ORF">NW112_08490</name>
</gene>
<dbReference type="RefSeq" id="WP_268211367.1">
    <property type="nucleotide sequence ID" value="NZ_JANSKK010000004.1"/>
</dbReference>
<dbReference type="InterPro" id="IPR037063">
    <property type="entry name" value="PHb_sf"/>
</dbReference>
<reference evidence="2" key="1">
    <citation type="journal article" date="2022" name="Int. J. Mol. Sci.">
        <title>Phenotypic and genotypic virulence characterisation of Staphylococcus pettenkoferi strains isolated from human bloodstream and diabetic foot infections.</title>
        <authorList>
            <person name="Magnan C."/>
        </authorList>
    </citation>
    <scope>NUCLEOTIDE SEQUENCE</scope>
    <source>
        <strain evidence="2">NSP020P</strain>
    </source>
</reference>
<dbReference type="EMBL" id="JANSKX010000029">
    <property type="protein sequence ID" value="MCY1595271.1"/>
    <property type="molecule type" value="Genomic_DNA"/>
</dbReference>